<dbReference type="AlphaFoldDB" id="A0A0A1TXK2"/>
<dbReference type="OrthoDB" id="29602at2759"/>
<dbReference type="EMBL" id="KB207015">
    <property type="protein sequence ID" value="ELP86112.1"/>
    <property type="molecule type" value="Genomic_DNA"/>
</dbReference>
<dbReference type="OMA" id="YIRIVQW"/>
<name>A0A0A1TXK2_ENTIV</name>
<dbReference type="Proteomes" id="UP000014680">
    <property type="component" value="Unassembled WGS sequence"/>
</dbReference>
<proteinExistence type="predicted"/>
<reference evidence="1 2" key="1">
    <citation type="submission" date="2012-10" db="EMBL/GenBank/DDBJ databases">
        <authorList>
            <person name="Zafar N."/>
            <person name="Inman J."/>
            <person name="Hall N."/>
            <person name="Lorenzi H."/>
            <person name="Caler E."/>
        </authorList>
    </citation>
    <scope>NUCLEOTIDE SEQUENCE [LARGE SCALE GENOMIC DNA]</scope>
    <source>
        <strain evidence="1 2">IP1</strain>
    </source>
</reference>
<sequence>MQYFGQTTKLPTKMLCLQEPMEETQSIVENSPVVFRSLDSQNTFKSIQPSLTTSRDRITKKRNSTKTRTIKSSLEFKERTTTPLTKENLEKINRVVPVHKYIRIVQWVNSNDDSIVYPHPSTLNAE</sequence>
<protein>
    <submittedName>
        <fullName evidence="1">Uncharacterized protein</fullName>
    </submittedName>
</protein>
<dbReference type="GeneID" id="14885035"/>
<organism evidence="1 2">
    <name type="scientific">Entamoeba invadens IP1</name>
    <dbReference type="NCBI Taxonomy" id="370355"/>
    <lineage>
        <taxon>Eukaryota</taxon>
        <taxon>Amoebozoa</taxon>
        <taxon>Evosea</taxon>
        <taxon>Archamoebae</taxon>
        <taxon>Mastigamoebida</taxon>
        <taxon>Entamoebidae</taxon>
        <taxon>Entamoeba</taxon>
    </lineage>
</organism>
<keyword evidence="2" id="KW-1185">Reference proteome</keyword>
<dbReference type="VEuPathDB" id="AmoebaDB:EIN_327690"/>
<dbReference type="RefSeq" id="XP_004185458.1">
    <property type="nucleotide sequence ID" value="XM_004185410.1"/>
</dbReference>
<gene>
    <name evidence="1" type="ORF">EIN_327690</name>
</gene>
<dbReference type="KEGG" id="eiv:EIN_327690"/>
<evidence type="ECO:0000313" key="1">
    <source>
        <dbReference type="EMBL" id="ELP86112.1"/>
    </source>
</evidence>
<evidence type="ECO:0000313" key="2">
    <source>
        <dbReference type="Proteomes" id="UP000014680"/>
    </source>
</evidence>
<accession>A0A0A1TXK2</accession>